<name>A0A1Q9AMM4_9HYPH</name>
<dbReference type="InterPro" id="IPR003615">
    <property type="entry name" value="HNH_nuc"/>
</dbReference>
<organism evidence="2 3">
    <name type="scientific">Xaviernesmea rhizosphaerae</name>
    <dbReference type="NCBI Taxonomy" id="1672749"/>
    <lineage>
        <taxon>Bacteria</taxon>
        <taxon>Pseudomonadati</taxon>
        <taxon>Pseudomonadota</taxon>
        <taxon>Alphaproteobacteria</taxon>
        <taxon>Hyphomicrobiales</taxon>
        <taxon>Rhizobiaceae</taxon>
        <taxon>Rhizobium/Agrobacterium group</taxon>
        <taxon>Xaviernesmea</taxon>
    </lineage>
</organism>
<accession>A0A1Q9AMM4</accession>
<sequence>MARLTTIKPRLSISPPRLGRAPGDEQARLRERDRNVTWRKWYKTARWERLRQEILIRDNYTCRQTGVICAGKHPAPDSPVVDHVVPHRGDEALFWNPDNLQCVSKDYHDRIKQQMEKASHEP</sequence>
<dbReference type="GO" id="GO:0004519">
    <property type="term" value="F:endonuclease activity"/>
    <property type="evidence" value="ECO:0007669"/>
    <property type="project" value="UniProtKB-KW"/>
</dbReference>
<gene>
    <name evidence="2" type="ORF">BJF92_11255</name>
</gene>
<dbReference type="EMBL" id="MKIO01000021">
    <property type="protein sequence ID" value="OLP56658.1"/>
    <property type="molecule type" value="Genomic_DNA"/>
</dbReference>
<dbReference type="STRING" id="1672749.BJF92_11255"/>
<feature type="domain" description="HNH nuclease" evidence="1">
    <location>
        <begin position="49"/>
        <end position="109"/>
    </location>
</feature>
<keyword evidence="2" id="KW-0540">Nuclease</keyword>
<keyword evidence="2" id="KW-0378">Hydrolase</keyword>
<dbReference type="Proteomes" id="UP000186143">
    <property type="component" value="Unassembled WGS sequence"/>
</dbReference>
<proteinExistence type="predicted"/>
<keyword evidence="2" id="KW-0255">Endonuclease</keyword>
<protein>
    <submittedName>
        <fullName evidence="2">Endonuclease</fullName>
    </submittedName>
</protein>
<evidence type="ECO:0000313" key="3">
    <source>
        <dbReference type="Proteomes" id="UP000186143"/>
    </source>
</evidence>
<evidence type="ECO:0000259" key="1">
    <source>
        <dbReference type="SMART" id="SM00507"/>
    </source>
</evidence>
<dbReference type="SMART" id="SM00507">
    <property type="entry name" value="HNHc"/>
    <property type="match status" value="1"/>
</dbReference>
<dbReference type="RefSeq" id="WP_075633675.1">
    <property type="nucleotide sequence ID" value="NZ_MKIO01000021.1"/>
</dbReference>
<evidence type="ECO:0000313" key="2">
    <source>
        <dbReference type="EMBL" id="OLP56658.1"/>
    </source>
</evidence>
<reference evidence="2 3" key="1">
    <citation type="submission" date="2016-09" db="EMBL/GenBank/DDBJ databases">
        <title>Rhizobium sp. nov., a novel species isolated from the rice rhizosphere.</title>
        <authorList>
            <person name="Zhao J."/>
            <person name="Zhang X."/>
        </authorList>
    </citation>
    <scope>NUCLEOTIDE SEQUENCE [LARGE SCALE GENOMIC DNA]</scope>
    <source>
        <strain evidence="2 3">MH17</strain>
    </source>
</reference>
<dbReference type="OrthoDB" id="5292295at2"/>
<comment type="caution">
    <text evidence="2">The sequence shown here is derived from an EMBL/GenBank/DDBJ whole genome shotgun (WGS) entry which is preliminary data.</text>
</comment>
<dbReference type="AlphaFoldDB" id="A0A1Q9AMM4"/>